<name>A0AAE0VGP5_9BIVA</name>
<keyword evidence="2" id="KW-1185">Reference proteome</keyword>
<reference evidence="1" key="3">
    <citation type="submission" date="2023-05" db="EMBL/GenBank/DDBJ databases">
        <authorList>
            <person name="Smith C.H."/>
        </authorList>
    </citation>
    <scope>NUCLEOTIDE SEQUENCE</scope>
    <source>
        <strain evidence="1">CHS0354</strain>
        <tissue evidence="1">Mantle</tissue>
    </source>
</reference>
<gene>
    <name evidence="1" type="ORF">CHS0354_008381</name>
</gene>
<dbReference type="EMBL" id="JAEAOA010000557">
    <property type="protein sequence ID" value="KAK3577289.1"/>
    <property type="molecule type" value="Genomic_DNA"/>
</dbReference>
<dbReference type="AlphaFoldDB" id="A0AAE0VGP5"/>
<comment type="caution">
    <text evidence="1">The sequence shown here is derived from an EMBL/GenBank/DDBJ whole genome shotgun (WGS) entry which is preliminary data.</text>
</comment>
<reference evidence="1" key="2">
    <citation type="journal article" date="2021" name="Genome Biol. Evol.">
        <title>Developing a high-quality reference genome for a parasitic bivalve with doubly uniparental inheritance (Bivalvia: Unionida).</title>
        <authorList>
            <person name="Smith C.H."/>
        </authorList>
    </citation>
    <scope>NUCLEOTIDE SEQUENCE</scope>
    <source>
        <strain evidence="1">CHS0354</strain>
        <tissue evidence="1">Mantle</tissue>
    </source>
</reference>
<sequence length="118" mass="13328">MVSIFLTLVASKWVGDIYVNLHLQKTNFDHFGYCWFIEGEYNGVGVLQIVVTLDTSVTPSFFIPSMISVSVTSAKSRQRRTPLDVFNVVWANDDAGISKNVFIFFEVFCLTSSLTFNK</sequence>
<proteinExistence type="predicted"/>
<dbReference type="Proteomes" id="UP001195483">
    <property type="component" value="Unassembled WGS sequence"/>
</dbReference>
<protein>
    <submittedName>
        <fullName evidence="1">Uncharacterized protein</fullName>
    </submittedName>
</protein>
<evidence type="ECO:0000313" key="1">
    <source>
        <dbReference type="EMBL" id="KAK3577289.1"/>
    </source>
</evidence>
<accession>A0AAE0VGP5</accession>
<organism evidence="1 2">
    <name type="scientific">Potamilus streckersoni</name>
    <dbReference type="NCBI Taxonomy" id="2493646"/>
    <lineage>
        <taxon>Eukaryota</taxon>
        <taxon>Metazoa</taxon>
        <taxon>Spiralia</taxon>
        <taxon>Lophotrochozoa</taxon>
        <taxon>Mollusca</taxon>
        <taxon>Bivalvia</taxon>
        <taxon>Autobranchia</taxon>
        <taxon>Heteroconchia</taxon>
        <taxon>Palaeoheterodonta</taxon>
        <taxon>Unionida</taxon>
        <taxon>Unionoidea</taxon>
        <taxon>Unionidae</taxon>
        <taxon>Ambleminae</taxon>
        <taxon>Lampsilini</taxon>
        <taxon>Potamilus</taxon>
    </lineage>
</organism>
<evidence type="ECO:0000313" key="2">
    <source>
        <dbReference type="Proteomes" id="UP001195483"/>
    </source>
</evidence>
<reference evidence="1" key="1">
    <citation type="journal article" date="2021" name="Genome Biol. Evol.">
        <title>A High-Quality Reference Genome for a Parasitic Bivalve with Doubly Uniparental Inheritance (Bivalvia: Unionida).</title>
        <authorList>
            <person name="Smith C.H."/>
        </authorList>
    </citation>
    <scope>NUCLEOTIDE SEQUENCE</scope>
    <source>
        <strain evidence="1">CHS0354</strain>
    </source>
</reference>